<dbReference type="Gene3D" id="1.10.287.130">
    <property type="match status" value="1"/>
</dbReference>
<dbReference type="SMART" id="SM00388">
    <property type="entry name" value="HisKA"/>
    <property type="match status" value="1"/>
</dbReference>
<keyword evidence="3" id="KW-0597">Phosphoprotein</keyword>
<evidence type="ECO:0000256" key="2">
    <source>
        <dbReference type="ARBA" id="ARBA00012438"/>
    </source>
</evidence>
<organism evidence="6 7">
    <name type="scientific">Solemya velesiana gill symbiont</name>
    <dbReference type="NCBI Taxonomy" id="1918948"/>
    <lineage>
        <taxon>Bacteria</taxon>
        <taxon>Pseudomonadati</taxon>
        <taxon>Pseudomonadota</taxon>
        <taxon>Gammaproteobacteria</taxon>
        <taxon>sulfur-oxidizing symbionts</taxon>
    </lineage>
</organism>
<accession>A0A1T2KVY9</accession>
<dbReference type="InterPro" id="IPR036890">
    <property type="entry name" value="HATPase_C_sf"/>
</dbReference>
<dbReference type="SUPFAM" id="SSF55874">
    <property type="entry name" value="ATPase domain of HSP90 chaperone/DNA topoisomerase II/histidine kinase"/>
    <property type="match status" value="1"/>
</dbReference>
<protein>
    <recommendedName>
        <fullName evidence="2">histidine kinase</fullName>
        <ecNumber evidence="2">2.7.13.3</ecNumber>
    </recommendedName>
</protein>
<dbReference type="CDD" id="cd00082">
    <property type="entry name" value="HisKA"/>
    <property type="match status" value="1"/>
</dbReference>
<dbReference type="Proteomes" id="UP000190896">
    <property type="component" value="Unassembled WGS sequence"/>
</dbReference>
<dbReference type="PRINTS" id="PR00344">
    <property type="entry name" value="BCTRLSENSOR"/>
</dbReference>
<dbReference type="AlphaFoldDB" id="A0A1T2KVY9"/>
<dbReference type="InterPro" id="IPR036097">
    <property type="entry name" value="HisK_dim/P_sf"/>
</dbReference>
<dbReference type="SMART" id="SM00387">
    <property type="entry name" value="HATPase_c"/>
    <property type="match status" value="1"/>
</dbReference>
<evidence type="ECO:0000256" key="4">
    <source>
        <dbReference type="SAM" id="Coils"/>
    </source>
</evidence>
<sequence length="397" mass="44069">MSSGIPAERQKLQDAFQVFNQVSEQLADSYQQLELKVSKLSEELAAARSERMVELAEKERLANRLSKLLDTLPAAVIVVGGDGRVQEFNPAAQKLFPRINTSQNWQTLAEDEFTRHGPGDEIRLKSGRLVSLTERSLLPESGRILLLLDITETRELQSRVERQQRLSAMGEMSAQLAHQVRTPLSSVLLYNAHLARDDLTPEQRKRFSDHCRTRLMHIERQINDMLSFARGQRYTPEPMDIALLLGDLRQTLTPLFEYQGTNAQLIIEIESVPPIGGNKDALIGAFANLAINALEHGGDDVKLVIRAYRQGQHVKIRFEDNGPGIPVDVRQRIFDPFYTTRSDGTGLGLAVVQSVVLAHQGEIEVDASKSGGASFILSFPALDSSNNAVNGLTRSAL</sequence>
<dbReference type="Pfam" id="PF00512">
    <property type="entry name" value="HisKA"/>
    <property type="match status" value="1"/>
</dbReference>
<dbReference type="InterPro" id="IPR005467">
    <property type="entry name" value="His_kinase_dom"/>
</dbReference>
<dbReference type="Pfam" id="PF02518">
    <property type="entry name" value="HATPase_c"/>
    <property type="match status" value="1"/>
</dbReference>
<dbReference type="PANTHER" id="PTHR43065:SF29">
    <property type="entry name" value="SENSOR PROTEIN KINASE FLES"/>
    <property type="match status" value="1"/>
</dbReference>
<dbReference type="Gene3D" id="3.30.450.20">
    <property type="entry name" value="PAS domain"/>
    <property type="match status" value="1"/>
</dbReference>
<proteinExistence type="predicted"/>
<feature type="domain" description="Histidine kinase" evidence="5">
    <location>
        <begin position="175"/>
        <end position="383"/>
    </location>
</feature>
<dbReference type="RefSeq" id="WP_078486330.1">
    <property type="nucleotide sequence ID" value="NZ_MPRJ01000020.1"/>
</dbReference>
<dbReference type="SUPFAM" id="SSF47384">
    <property type="entry name" value="Homodimeric domain of signal transducing histidine kinase"/>
    <property type="match status" value="1"/>
</dbReference>
<dbReference type="InterPro" id="IPR004358">
    <property type="entry name" value="Sig_transdc_His_kin-like_C"/>
</dbReference>
<dbReference type="Gene3D" id="3.30.565.10">
    <property type="entry name" value="Histidine kinase-like ATPase, C-terminal domain"/>
    <property type="match status" value="1"/>
</dbReference>
<feature type="coiled-coil region" evidence="4">
    <location>
        <begin position="23"/>
        <end position="50"/>
    </location>
</feature>
<dbReference type="EC" id="2.7.13.3" evidence="2"/>
<comment type="caution">
    <text evidence="6">The sequence shown here is derived from an EMBL/GenBank/DDBJ whole genome shotgun (WGS) entry which is preliminary data.</text>
</comment>
<evidence type="ECO:0000313" key="7">
    <source>
        <dbReference type="Proteomes" id="UP000190896"/>
    </source>
</evidence>
<evidence type="ECO:0000256" key="3">
    <source>
        <dbReference type="ARBA" id="ARBA00022553"/>
    </source>
</evidence>
<dbReference type="PROSITE" id="PS50109">
    <property type="entry name" value="HIS_KIN"/>
    <property type="match status" value="1"/>
</dbReference>
<dbReference type="OrthoDB" id="1931120at2"/>
<dbReference type="InterPro" id="IPR003661">
    <property type="entry name" value="HisK_dim/P_dom"/>
</dbReference>
<dbReference type="InterPro" id="IPR003594">
    <property type="entry name" value="HATPase_dom"/>
</dbReference>
<dbReference type="GO" id="GO:0000155">
    <property type="term" value="F:phosphorelay sensor kinase activity"/>
    <property type="evidence" value="ECO:0007669"/>
    <property type="project" value="InterPro"/>
</dbReference>
<dbReference type="PANTHER" id="PTHR43065">
    <property type="entry name" value="SENSOR HISTIDINE KINASE"/>
    <property type="match status" value="1"/>
</dbReference>
<evidence type="ECO:0000259" key="5">
    <source>
        <dbReference type="PROSITE" id="PS50109"/>
    </source>
</evidence>
<dbReference type="InterPro" id="IPR035965">
    <property type="entry name" value="PAS-like_dom_sf"/>
</dbReference>
<keyword evidence="7" id="KW-1185">Reference proteome</keyword>
<name>A0A1T2KVY9_9GAMM</name>
<dbReference type="EMBL" id="MPRJ01000020">
    <property type="protein sequence ID" value="OOZ37005.1"/>
    <property type="molecule type" value="Genomic_DNA"/>
</dbReference>
<evidence type="ECO:0000256" key="1">
    <source>
        <dbReference type="ARBA" id="ARBA00000085"/>
    </source>
</evidence>
<dbReference type="CDD" id="cd00075">
    <property type="entry name" value="HATPase"/>
    <property type="match status" value="1"/>
</dbReference>
<keyword evidence="4" id="KW-0175">Coiled coil</keyword>
<dbReference type="SUPFAM" id="SSF55785">
    <property type="entry name" value="PYP-like sensor domain (PAS domain)"/>
    <property type="match status" value="1"/>
</dbReference>
<reference evidence="6 7" key="1">
    <citation type="submission" date="2016-11" db="EMBL/GenBank/DDBJ databases">
        <title>Mixed transmission modes and dynamic genome evolution in an obligate animal-bacterial symbiosis.</title>
        <authorList>
            <person name="Russell S.L."/>
            <person name="Corbett-Detig R.B."/>
            <person name="Cavanaugh C.M."/>
        </authorList>
    </citation>
    <scope>NUCLEOTIDE SEQUENCE [LARGE SCALE GENOMIC DNA]</scope>
    <source>
        <strain evidence="6">Se-Cadez</strain>
    </source>
</reference>
<evidence type="ECO:0000313" key="6">
    <source>
        <dbReference type="EMBL" id="OOZ37005.1"/>
    </source>
</evidence>
<gene>
    <name evidence="6" type="ORF">BOW51_04520</name>
</gene>
<comment type="catalytic activity">
    <reaction evidence="1">
        <text>ATP + protein L-histidine = ADP + protein N-phospho-L-histidine.</text>
        <dbReference type="EC" id="2.7.13.3"/>
    </reaction>
</comment>